<evidence type="ECO:0000313" key="1">
    <source>
        <dbReference type="EMBL" id="RRT61788.1"/>
    </source>
</evidence>
<proteinExistence type="predicted"/>
<evidence type="ECO:0000313" key="2">
    <source>
        <dbReference type="Proteomes" id="UP000287651"/>
    </source>
</evidence>
<dbReference type="Gene3D" id="3.30.200.20">
    <property type="entry name" value="Phosphorylase Kinase, domain 1"/>
    <property type="match status" value="1"/>
</dbReference>
<protein>
    <submittedName>
        <fullName evidence="1">Uncharacterized protein</fullName>
    </submittedName>
</protein>
<organism evidence="1 2">
    <name type="scientific">Ensete ventricosum</name>
    <name type="common">Abyssinian banana</name>
    <name type="synonym">Musa ensete</name>
    <dbReference type="NCBI Taxonomy" id="4639"/>
    <lineage>
        <taxon>Eukaryota</taxon>
        <taxon>Viridiplantae</taxon>
        <taxon>Streptophyta</taxon>
        <taxon>Embryophyta</taxon>
        <taxon>Tracheophyta</taxon>
        <taxon>Spermatophyta</taxon>
        <taxon>Magnoliopsida</taxon>
        <taxon>Liliopsida</taxon>
        <taxon>Zingiberales</taxon>
        <taxon>Musaceae</taxon>
        <taxon>Ensete</taxon>
    </lineage>
</organism>
<dbReference type="EMBL" id="AMZH03007246">
    <property type="protein sequence ID" value="RRT61788.1"/>
    <property type="molecule type" value="Genomic_DNA"/>
</dbReference>
<name>A0A426ZCR1_ENSVE</name>
<gene>
    <name evidence="1" type="ORF">B296_00043130</name>
</gene>
<reference evidence="1 2" key="1">
    <citation type="journal article" date="2014" name="Agronomy (Basel)">
        <title>A Draft Genome Sequence for Ensete ventricosum, the Drought-Tolerant Tree Against Hunger.</title>
        <authorList>
            <person name="Harrison J."/>
            <person name="Moore K.A."/>
            <person name="Paszkiewicz K."/>
            <person name="Jones T."/>
            <person name="Grant M."/>
            <person name="Ambacheew D."/>
            <person name="Muzemil S."/>
            <person name="Studholme D.J."/>
        </authorList>
    </citation>
    <scope>NUCLEOTIDE SEQUENCE [LARGE SCALE GENOMIC DNA]</scope>
</reference>
<accession>A0A426ZCR1</accession>
<comment type="caution">
    <text evidence="1">The sequence shown here is derived from an EMBL/GenBank/DDBJ whole genome shotgun (WGS) entry which is preliminary data.</text>
</comment>
<dbReference type="Proteomes" id="UP000287651">
    <property type="component" value="Unassembled WGS sequence"/>
</dbReference>
<sequence>MCTARVYFLLLKKYLCLIKGAMPNNVFFNLSSSEHSFLTFPFQEIALLSQFQHENIVQYYGTDKVSF</sequence>
<dbReference type="AlphaFoldDB" id="A0A426ZCR1"/>